<dbReference type="InterPro" id="IPR029903">
    <property type="entry name" value="RmlD-like-bd"/>
</dbReference>
<evidence type="ECO:0000256" key="1">
    <source>
        <dbReference type="ARBA" id="ARBA00010944"/>
    </source>
</evidence>
<dbReference type="EC" id="1.1.1.133" evidence="2"/>
<sequence>MGKIGGRKVTQPKVVVIGAAGMLGHKLFQVLREHFDGTLGTTLEDVRKPPFDKVELLQGNDIVTGLDVTDFAGLRKTLAGARPDFIVNCVGIIKQRPEATSPIPSITVNSLLPHKLATIATGWGGRVIHFSTDCVFSGRRGAYTEDDQSDADDLYGRTKYLGEVTVPNALTLRTSIIGRELVEHRSLLDWFLAQNRKSVRGYRNVIYSGVTTNEIANVVARVIREFPTLSGLYQVVSTPISKYDLLCLLRDAFGLAVDLTPDDTEVSDRSMKGDKFRIATGYLAPPWLSMVRQLAEDSTPYEEWLPALLRES</sequence>
<comment type="function">
    <text evidence="2">Catalyzes the reduction of dTDP-6-deoxy-L-lyxo-4-hexulose to yield dTDP-L-rhamnose.</text>
</comment>
<evidence type="ECO:0000259" key="3">
    <source>
        <dbReference type="Pfam" id="PF04321"/>
    </source>
</evidence>
<name>A0A937XHE8_UNCW3</name>
<protein>
    <recommendedName>
        <fullName evidence="2">dTDP-4-dehydrorhamnose reductase</fullName>
        <ecNumber evidence="2">1.1.1.133</ecNumber>
    </recommendedName>
</protein>
<organism evidence="4 5">
    <name type="scientific">candidate division WOR-3 bacterium</name>
    <dbReference type="NCBI Taxonomy" id="2052148"/>
    <lineage>
        <taxon>Bacteria</taxon>
        <taxon>Bacteria division WOR-3</taxon>
    </lineage>
</organism>
<dbReference type="Proteomes" id="UP000779900">
    <property type="component" value="Unassembled WGS sequence"/>
</dbReference>
<gene>
    <name evidence="4" type="ORF">FJY68_06300</name>
</gene>
<feature type="domain" description="RmlD-like substrate binding" evidence="3">
    <location>
        <begin position="13"/>
        <end position="255"/>
    </location>
</feature>
<evidence type="ECO:0000256" key="2">
    <source>
        <dbReference type="RuleBase" id="RU364082"/>
    </source>
</evidence>
<comment type="caution">
    <text evidence="4">The sequence shown here is derived from an EMBL/GenBank/DDBJ whole genome shotgun (WGS) entry which is preliminary data.</text>
</comment>
<dbReference type="InterPro" id="IPR036291">
    <property type="entry name" value="NAD(P)-bd_dom_sf"/>
</dbReference>
<dbReference type="EMBL" id="VGIR01000030">
    <property type="protein sequence ID" value="MBM3331449.1"/>
    <property type="molecule type" value="Genomic_DNA"/>
</dbReference>
<comment type="similarity">
    <text evidence="1 2">Belongs to the dTDP-4-dehydrorhamnose reductase family.</text>
</comment>
<dbReference type="GO" id="GO:0005829">
    <property type="term" value="C:cytosol"/>
    <property type="evidence" value="ECO:0007669"/>
    <property type="project" value="TreeGrafter"/>
</dbReference>
<comment type="pathway">
    <text evidence="2">Carbohydrate biosynthesis; dTDP-L-rhamnose biosynthesis.</text>
</comment>
<dbReference type="AlphaFoldDB" id="A0A937XHE8"/>
<evidence type="ECO:0000313" key="4">
    <source>
        <dbReference type="EMBL" id="MBM3331449.1"/>
    </source>
</evidence>
<proteinExistence type="inferred from homology"/>
<evidence type="ECO:0000313" key="5">
    <source>
        <dbReference type="Proteomes" id="UP000779900"/>
    </source>
</evidence>
<keyword evidence="2" id="KW-0521">NADP</keyword>
<dbReference type="Gene3D" id="3.40.50.720">
    <property type="entry name" value="NAD(P)-binding Rossmann-like Domain"/>
    <property type="match status" value="1"/>
</dbReference>
<keyword evidence="2" id="KW-0560">Oxidoreductase</keyword>
<dbReference type="GO" id="GO:0008831">
    <property type="term" value="F:dTDP-4-dehydrorhamnose reductase activity"/>
    <property type="evidence" value="ECO:0007669"/>
    <property type="project" value="UniProtKB-EC"/>
</dbReference>
<dbReference type="SUPFAM" id="SSF51735">
    <property type="entry name" value="NAD(P)-binding Rossmann-fold domains"/>
    <property type="match status" value="1"/>
</dbReference>
<dbReference type="PANTHER" id="PTHR10491:SF4">
    <property type="entry name" value="METHIONINE ADENOSYLTRANSFERASE 2 SUBUNIT BETA"/>
    <property type="match status" value="1"/>
</dbReference>
<dbReference type="PANTHER" id="PTHR10491">
    <property type="entry name" value="DTDP-4-DEHYDRORHAMNOSE REDUCTASE"/>
    <property type="match status" value="1"/>
</dbReference>
<dbReference type="CDD" id="cd05254">
    <property type="entry name" value="dTDP_HR_like_SDR_e"/>
    <property type="match status" value="1"/>
</dbReference>
<dbReference type="InterPro" id="IPR005913">
    <property type="entry name" value="dTDP_dehydrorham_reduct"/>
</dbReference>
<dbReference type="Pfam" id="PF04321">
    <property type="entry name" value="RmlD_sub_bind"/>
    <property type="match status" value="1"/>
</dbReference>
<accession>A0A937XHE8</accession>
<dbReference type="GO" id="GO:0019305">
    <property type="term" value="P:dTDP-rhamnose biosynthetic process"/>
    <property type="evidence" value="ECO:0007669"/>
    <property type="project" value="TreeGrafter"/>
</dbReference>
<reference evidence="4" key="1">
    <citation type="submission" date="2019-03" db="EMBL/GenBank/DDBJ databases">
        <title>Lake Tanganyika Metagenome-Assembled Genomes (MAGs).</title>
        <authorList>
            <person name="Tran P."/>
        </authorList>
    </citation>
    <scope>NUCLEOTIDE SEQUENCE</scope>
    <source>
        <strain evidence="4">K_DeepCast_150m_m2_040</strain>
    </source>
</reference>